<evidence type="ECO:0000259" key="10">
    <source>
        <dbReference type="SMART" id="SM00872"/>
    </source>
</evidence>
<evidence type="ECO:0000256" key="3">
    <source>
        <dbReference type="ARBA" id="ARBA00012752"/>
    </source>
</evidence>
<dbReference type="Gene3D" id="2.130.10.10">
    <property type="entry name" value="YVTN repeat-like/Quinoprotein amine dehydrogenase"/>
    <property type="match status" value="2"/>
</dbReference>
<gene>
    <name evidence="11" type="primary">AMS1</name>
    <name evidence="11" type="ORF">BG015_007075</name>
</gene>
<dbReference type="InterPro" id="IPR037094">
    <property type="entry name" value="Glyco_hydro_38_cen_sf"/>
</dbReference>
<dbReference type="InterPro" id="IPR036322">
    <property type="entry name" value="WD40_repeat_dom_sf"/>
</dbReference>
<comment type="caution">
    <text evidence="11">The sequence shown here is derived from an EMBL/GenBank/DDBJ whole genome shotgun (WGS) entry which is preliminary data.</text>
</comment>
<dbReference type="SUPFAM" id="SSF50978">
    <property type="entry name" value="WD40 repeat-like"/>
    <property type="match status" value="1"/>
</dbReference>
<dbReference type="GO" id="GO:0000329">
    <property type="term" value="C:fungal-type vacuole membrane"/>
    <property type="evidence" value="ECO:0007669"/>
    <property type="project" value="TreeGrafter"/>
</dbReference>
<dbReference type="Pfam" id="PF09261">
    <property type="entry name" value="Alpha-mann_mid"/>
    <property type="match status" value="1"/>
</dbReference>
<keyword evidence="6" id="KW-0326">Glycosidase</keyword>
<dbReference type="OrthoDB" id="10261055at2759"/>
<dbReference type="Gene3D" id="1.20.1270.50">
    <property type="entry name" value="Glycoside hydrolase family 38, central domain"/>
    <property type="match status" value="1"/>
</dbReference>
<dbReference type="GO" id="GO:0004559">
    <property type="term" value="F:alpha-mannosidase activity"/>
    <property type="evidence" value="ECO:0007669"/>
    <property type="project" value="UniProtKB-EC"/>
</dbReference>
<dbReference type="InterPro" id="IPR027291">
    <property type="entry name" value="Glyco_hydro_38_N_sf"/>
</dbReference>
<comment type="function">
    <text evidence="7">Degrades free oligosaccharides in the vacuole.</text>
</comment>
<feature type="compositionally biased region" description="Basic and acidic residues" evidence="9">
    <location>
        <begin position="1185"/>
        <end position="1199"/>
    </location>
</feature>
<comment type="catalytic activity">
    <reaction evidence="1">
        <text>Hydrolysis of terminal, non-reducing alpha-D-mannose residues in alpha-D-mannosides.</text>
        <dbReference type="EC" id="3.2.1.24"/>
    </reaction>
</comment>
<feature type="compositionally biased region" description="Low complexity" evidence="9">
    <location>
        <begin position="1570"/>
        <end position="1579"/>
    </location>
</feature>
<feature type="compositionally biased region" description="Basic residues" evidence="9">
    <location>
        <begin position="1551"/>
        <end position="1566"/>
    </location>
</feature>
<dbReference type="Pfam" id="PF22907">
    <property type="entry name" value="Ams1-like_1st"/>
    <property type="match status" value="1"/>
</dbReference>
<dbReference type="PANTHER" id="PTHR46017">
    <property type="entry name" value="ALPHA-MANNOSIDASE 2C1"/>
    <property type="match status" value="1"/>
</dbReference>
<dbReference type="EMBL" id="JAAAUQ010000351">
    <property type="protein sequence ID" value="KAF9151117.1"/>
    <property type="molecule type" value="Genomic_DNA"/>
</dbReference>
<dbReference type="GO" id="GO:0030246">
    <property type="term" value="F:carbohydrate binding"/>
    <property type="evidence" value="ECO:0007669"/>
    <property type="project" value="InterPro"/>
</dbReference>
<dbReference type="EC" id="3.2.1.24" evidence="3"/>
<proteinExistence type="inferred from homology"/>
<dbReference type="Pfam" id="PF23215">
    <property type="entry name" value="WD_LRWD1"/>
    <property type="match status" value="1"/>
</dbReference>
<protein>
    <recommendedName>
        <fullName evidence="8">Alpha-mannosidase</fullName>
        <ecNumber evidence="3">3.2.1.24</ecNumber>
    </recommendedName>
</protein>
<dbReference type="InterPro" id="IPR015341">
    <property type="entry name" value="Glyco_hydro_38_cen"/>
</dbReference>
<feature type="compositionally biased region" description="Acidic residues" evidence="9">
    <location>
        <begin position="1580"/>
        <end position="1593"/>
    </location>
</feature>
<feature type="region of interest" description="Disordered" evidence="9">
    <location>
        <begin position="1532"/>
        <end position="1593"/>
    </location>
</feature>
<dbReference type="InterPro" id="IPR011330">
    <property type="entry name" value="Glyco_hydro/deAcase_b/a-brl"/>
</dbReference>
<dbReference type="Gene3D" id="2.70.98.30">
    <property type="entry name" value="Golgi alpha-mannosidase II, domain 4"/>
    <property type="match status" value="1"/>
</dbReference>
<dbReference type="InterPro" id="IPR011013">
    <property type="entry name" value="Gal_mutarotase_sf_dom"/>
</dbReference>
<organism evidence="11 12">
    <name type="scientific">Linnemannia schmuckeri</name>
    <dbReference type="NCBI Taxonomy" id="64567"/>
    <lineage>
        <taxon>Eukaryota</taxon>
        <taxon>Fungi</taxon>
        <taxon>Fungi incertae sedis</taxon>
        <taxon>Mucoromycota</taxon>
        <taxon>Mortierellomycotina</taxon>
        <taxon>Mortierellomycetes</taxon>
        <taxon>Mortierellales</taxon>
        <taxon>Mortierellaceae</taxon>
        <taxon>Linnemannia</taxon>
    </lineage>
</organism>
<name>A0A9P5S2M1_9FUNG</name>
<dbReference type="Pfam" id="PF17677">
    <property type="entry name" value="Glyco_hydro38C2"/>
    <property type="match status" value="1"/>
</dbReference>
<dbReference type="FunFam" id="3.20.110.10:FF:000002">
    <property type="entry name" value="alpha-mannosidase 2C1 isoform X1"/>
    <property type="match status" value="1"/>
</dbReference>
<evidence type="ECO:0000313" key="12">
    <source>
        <dbReference type="Proteomes" id="UP000748756"/>
    </source>
</evidence>
<feature type="compositionally biased region" description="Low complexity" evidence="9">
    <location>
        <begin position="1150"/>
        <end position="1161"/>
    </location>
</feature>
<dbReference type="InterPro" id="IPR015943">
    <property type="entry name" value="WD40/YVTN_repeat-like_dom_sf"/>
</dbReference>
<dbReference type="Proteomes" id="UP000748756">
    <property type="component" value="Unassembled WGS sequence"/>
</dbReference>
<dbReference type="PANTHER" id="PTHR46017:SF1">
    <property type="entry name" value="ALPHA-MANNOSIDASE 2C1"/>
    <property type="match status" value="1"/>
</dbReference>
<evidence type="ECO:0000256" key="7">
    <source>
        <dbReference type="ARBA" id="ARBA00054985"/>
    </source>
</evidence>
<keyword evidence="12" id="KW-1185">Reference proteome</keyword>
<dbReference type="SUPFAM" id="SSF74650">
    <property type="entry name" value="Galactose mutarotase-like"/>
    <property type="match status" value="1"/>
</dbReference>
<evidence type="ECO:0000256" key="2">
    <source>
        <dbReference type="ARBA" id="ARBA00009792"/>
    </source>
</evidence>
<dbReference type="FunFam" id="2.70.98.30:FF:000001">
    <property type="entry name" value="alpha-mannosidase 2C1 isoform X2"/>
    <property type="match status" value="1"/>
</dbReference>
<dbReference type="Pfam" id="PF07748">
    <property type="entry name" value="Glyco_hydro_38C"/>
    <property type="match status" value="1"/>
</dbReference>
<dbReference type="SUPFAM" id="SSF88688">
    <property type="entry name" value="Families 57/38 glycoside transferase middle domain"/>
    <property type="match status" value="1"/>
</dbReference>
<keyword evidence="4" id="KW-0479">Metal-binding</keyword>
<evidence type="ECO:0000256" key="5">
    <source>
        <dbReference type="ARBA" id="ARBA00022801"/>
    </source>
</evidence>
<feature type="domain" description="Glycoside hydrolase family 38 central" evidence="10">
    <location>
        <begin position="525"/>
        <end position="604"/>
    </location>
</feature>
<feature type="region of interest" description="Disordered" evidence="9">
    <location>
        <begin position="1294"/>
        <end position="1327"/>
    </location>
</feature>
<dbReference type="InterPro" id="IPR011682">
    <property type="entry name" value="Glyco_hydro_38_C"/>
</dbReference>
<evidence type="ECO:0000256" key="8">
    <source>
        <dbReference type="ARBA" id="ARBA00071615"/>
    </source>
</evidence>
<dbReference type="InterPro" id="IPR028995">
    <property type="entry name" value="Glyco_hydro_57/38_cen_sf"/>
</dbReference>
<feature type="compositionally biased region" description="Basic and acidic residues" evidence="9">
    <location>
        <begin position="1532"/>
        <end position="1549"/>
    </location>
</feature>
<sequence>MATLSAQPRFLRSITLDRANKFVSTEFYTDINLYSKLYSKRSSEAVELSVYSVPDLKRIPFEKAIKKSFRQTSTGTSYGPSWSTHWFKLKITVPKDWAGEHVELIWDSSSEAMIWSTDGIPRQGLTGDQGNDRRVEYTLLKEAKGGEVIDLWIEMACNGMFGAGKNGLINPPEDNRTFCLSQVELAVPNHAAWQLFYDMQVITGMANELPNETARGQEALYTINQVIDTYDQDDLDASLKKCLKISHEFLSKKTAPDAHRITAVGNCHIDTAWLWPYAETRRKTARSWSTQLRLMEDYPEYVFVCSQAQQLEWLSHDYPKLFQEIKEASKKGQFQVIGSTWVEMDCNLPSGEALCRQFLYGQRYYEKNFGARCKIFWLPDTFGYSAQLPQIVKQAGAQYFFTQKLSWNNINKFPNTTFTWVGLDGTKILTHMAPCETYTAQADVADMVRSIKNNRDLAFSNQSLLPYGNGDGGGGPQRAMLERLRRMKDIDGLPRCDMGGAEAFFESVEKKAKGLQEWKGELYFELHRGTYTSQAATKRYNRKLEFLLRDVEIATTLCMSLGRDYAYPKADLDLLWKDLLLNQFHDILPGSAIELANIDARAIYKDIETKAKRILEESLRHLYQSKPSGNGSDDSFVAFNSLGWGRTEIIEIPAKTGDNLQQYSADKNTGYARVDNGAFEYRDITDSKSETSRVQAISHGQELILGNDFIIAKFNQQGHLVSLYDKHETRELIPEGQAGNQLKLYEDVPLYWEAWDVEMYHLNTGKPAGPGKARIGEVGPLRATIIVEHKLTDHSSASQTIVLTAASPRLEFHMEADWHENRKLLKVEFTWDIISDFATYDSQFGVIQRPTTYNTSQDYAKFEVCGHKFADLSEHGYGVALLNDCKFGYSCHGNVMRLSLLRSPKAPDLNCDMGHHEFAFAVLPHKGTFHESNVVRQSYQFNVPMVVHSIAKNSLKDHKPISYFEIEGAKNVILDTIKRAEDSDHIVIRLHEAFGGRAQFKLKSPLNIQSVVRCNILEDDGEPVEFNRCERASGWIILHAFEILTLKLKVKTIVSSPELSSEDESTPKAQAKQPAKKEQTTVMRTTRSEATRIATGSKPGTKTVVQRKPAVAPVPAASKSKSTPVVTSPTKPVAKPKVANAPKPISVELAPATSATPASPTKALKSPPRRVPSKQSSQKSSATKAGERDTLDSDAKQDQEGEQQTSETLPQQELGIEGDWRMTGSKRPSEDCWLFPNLLKRAKSSGKSLSVKDANFADEPKIEHVLRAHSRDTHEGQDEDEVDTWAVAFQPTLPVLHQTPGGAEEQGDDSESDNEEEGDGDDVEDVRIRRRNKRLAKELSQQAPRSSSIVATCGGNTICLIDCRLGKVVAKYSHVEEEEFMALAWTTLDHEQNTEGDGATATEGRLEQTNILAAAGASTDGSVRLWDIGSLTGFETEARCLAEFIRQGDAASVTAIGVSEKYLIAGTDQGTMAQYNLFDLNSKLESEQSKSVRKVLPERIYPVSQEWHESSLDDIIYIPNFSKMSYAALKAEGKAAPKADKKSSKDAGTRGRGRGRGGRGRGRGRGRGGSSANRGGSTDPESDGNSDAEGDNNDEEEIGEFVFASRESCQGEFIVWDAVKSTEADAALKTILEWSIGESWAKFTVVENKVTNMSLRRSLSSSLSSSSTSSTKPMGSKQNVEKMDWLEKRQSLLVAGMANGALAIYDLSRPPKRASDGNIIACKPDRIILNGVSSELLRDVAVSEDLSMIVAGDWSNKVLLWSRGSGRSSAAGISTRLIGSRHR</sequence>
<evidence type="ECO:0000256" key="4">
    <source>
        <dbReference type="ARBA" id="ARBA00022723"/>
    </source>
</evidence>
<evidence type="ECO:0000256" key="1">
    <source>
        <dbReference type="ARBA" id="ARBA00000365"/>
    </source>
</evidence>
<dbReference type="FunFam" id="1.20.1270.50:FF:000004">
    <property type="entry name" value="alpha-mannosidase 2C1 isoform X1"/>
    <property type="match status" value="1"/>
</dbReference>
<dbReference type="Pfam" id="PF01074">
    <property type="entry name" value="Glyco_hydro_38N"/>
    <property type="match status" value="1"/>
</dbReference>
<keyword evidence="5 11" id="KW-0378">Hydrolase</keyword>
<feature type="compositionally biased region" description="Polar residues" evidence="9">
    <location>
        <begin position="1202"/>
        <end position="1211"/>
    </location>
</feature>
<reference evidence="11" key="1">
    <citation type="journal article" date="2020" name="Fungal Divers.">
        <title>Resolving the Mortierellaceae phylogeny through synthesis of multi-gene phylogenetics and phylogenomics.</title>
        <authorList>
            <person name="Vandepol N."/>
            <person name="Liber J."/>
            <person name="Desiro A."/>
            <person name="Na H."/>
            <person name="Kennedy M."/>
            <person name="Barry K."/>
            <person name="Grigoriev I.V."/>
            <person name="Miller A.N."/>
            <person name="O'Donnell K."/>
            <person name="Stajich J.E."/>
            <person name="Bonito G."/>
        </authorList>
    </citation>
    <scope>NUCLEOTIDE SEQUENCE</scope>
    <source>
        <strain evidence="11">NRRL 6426</strain>
    </source>
</reference>
<feature type="region of interest" description="Disordered" evidence="9">
    <location>
        <begin position="1057"/>
        <end position="1231"/>
    </location>
</feature>
<accession>A0A9P5S2M1</accession>
<comment type="similarity">
    <text evidence="2">Belongs to the glycosyl hydrolase 38 family.</text>
</comment>
<evidence type="ECO:0000256" key="9">
    <source>
        <dbReference type="SAM" id="MobiDB-lite"/>
    </source>
</evidence>
<dbReference type="GO" id="GO:0009313">
    <property type="term" value="P:oligosaccharide catabolic process"/>
    <property type="evidence" value="ECO:0007669"/>
    <property type="project" value="TreeGrafter"/>
</dbReference>
<dbReference type="InterPro" id="IPR000602">
    <property type="entry name" value="Glyco_hydro_38_N"/>
</dbReference>
<dbReference type="InterPro" id="IPR041147">
    <property type="entry name" value="GH38_C"/>
</dbReference>
<feature type="compositionally biased region" description="Acidic residues" evidence="9">
    <location>
        <begin position="1305"/>
        <end position="1324"/>
    </location>
</feature>
<dbReference type="InterPro" id="IPR056160">
    <property type="entry name" value="WD_LRWD1"/>
</dbReference>
<feature type="compositionally biased region" description="Low complexity" evidence="9">
    <location>
        <begin position="1108"/>
        <end position="1122"/>
    </location>
</feature>
<evidence type="ECO:0000256" key="6">
    <source>
        <dbReference type="ARBA" id="ARBA00023295"/>
    </source>
</evidence>
<dbReference type="Gene3D" id="3.20.110.10">
    <property type="entry name" value="Glycoside hydrolase 38, N terminal domain"/>
    <property type="match status" value="1"/>
</dbReference>
<evidence type="ECO:0000313" key="11">
    <source>
        <dbReference type="EMBL" id="KAF9151117.1"/>
    </source>
</evidence>
<dbReference type="GO" id="GO:0006013">
    <property type="term" value="P:mannose metabolic process"/>
    <property type="evidence" value="ECO:0007669"/>
    <property type="project" value="InterPro"/>
</dbReference>
<dbReference type="GO" id="GO:0046872">
    <property type="term" value="F:metal ion binding"/>
    <property type="evidence" value="ECO:0007669"/>
    <property type="project" value="UniProtKB-KW"/>
</dbReference>
<dbReference type="SUPFAM" id="SSF88713">
    <property type="entry name" value="Glycoside hydrolase/deacetylase"/>
    <property type="match status" value="1"/>
</dbReference>
<dbReference type="InterPro" id="IPR054723">
    <property type="entry name" value="Ams1-like_N"/>
</dbReference>
<dbReference type="SMART" id="SM00872">
    <property type="entry name" value="Alpha-mann_mid"/>
    <property type="match status" value="1"/>
</dbReference>
<dbReference type="Gene3D" id="2.60.40.2220">
    <property type="match status" value="1"/>
</dbReference>